<feature type="region of interest" description="Disordered" evidence="3">
    <location>
        <begin position="87"/>
        <end position="149"/>
    </location>
</feature>
<feature type="compositionally biased region" description="Basic residues" evidence="3">
    <location>
        <begin position="89"/>
        <end position="99"/>
    </location>
</feature>
<keyword evidence="2" id="KW-0479">Metal-binding</keyword>
<dbReference type="InterPro" id="IPR027806">
    <property type="entry name" value="HARBI1_dom"/>
</dbReference>
<dbReference type="Pfam" id="PF13683">
    <property type="entry name" value="rve_3"/>
    <property type="match status" value="1"/>
</dbReference>
<evidence type="ECO:0000259" key="4">
    <source>
        <dbReference type="Pfam" id="PF13359"/>
    </source>
</evidence>
<feature type="domain" description="Integrase catalytic" evidence="5">
    <location>
        <begin position="146"/>
        <end position="206"/>
    </location>
</feature>
<evidence type="ECO:0000259" key="5">
    <source>
        <dbReference type="Pfam" id="PF13683"/>
    </source>
</evidence>
<evidence type="ECO:0008006" key="8">
    <source>
        <dbReference type="Google" id="ProtNLM"/>
    </source>
</evidence>
<evidence type="ECO:0000256" key="3">
    <source>
        <dbReference type="SAM" id="MobiDB-lite"/>
    </source>
</evidence>
<proteinExistence type="predicted"/>
<comment type="cofactor">
    <cofactor evidence="1">
        <name>a divalent metal cation</name>
        <dbReference type="ChEBI" id="CHEBI:60240"/>
    </cofactor>
</comment>
<feature type="region of interest" description="Disordered" evidence="3">
    <location>
        <begin position="248"/>
        <end position="271"/>
    </location>
</feature>
<protein>
    <recommendedName>
        <fullName evidence="8">Transposase</fullName>
    </recommendedName>
</protein>
<evidence type="ECO:0000256" key="1">
    <source>
        <dbReference type="ARBA" id="ARBA00001968"/>
    </source>
</evidence>
<sequence>MDGTLAECDRVGDSRADYSHKHRRHGVNVQVVTDPGGRLLWLSPALPGRAHDLTAARAHRIIRICERQGVPILADLAYQGGGPWLTTGIKRRPLRRTHHHREDRQPGLGRSTGTSRTRRRPPEGLADLPQVQMQPKPHDVNRQSSPHPGAATLKKLIESQIGLYKTELIKPRRPWHDLADVELCTAERIDWFNNQRLHTAIGDIPPHEHETNHYAQLQSQRRLESTHRASTDSGAVHVVLADNVETRARQGVGGRGPLGVPGRLDGPPDRRVHREQRRFSGPTLLITPLLLGWCLG</sequence>
<dbReference type="Pfam" id="PF13359">
    <property type="entry name" value="DDE_Tnp_4"/>
    <property type="match status" value="1"/>
</dbReference>
<dbReference type="Proteomes" id="UP000653644">
    <property type="component" value="Unassembled WGS sequence"/>
</dbReference>
<reference evidence="7" key="1">
    <citation type="journal article" date="2019" name="Int. J. Syst. Evol. Microbiol.">
        <title>The Global Catalogue of Microorganisms (GCM) 10K type strain sequencing project: providing services to taxonomists for standard genome sequencing and annotation.</title>
        <authorList>
            <consortium name="The Broad Institute Genomics Platform"/>
            <consortium name="The Broad Institute Genome Sequencing Center for Infectious Disease"/>
            <person name="Wu L."/>
            <person name="Ma J."/>
        </authorList>
    </citation>
    <scope>NUCLEOTIDE SEQUENCE [LARGE SCALE GENOMIC DNA]</scope>
    <source>
        <strain evidence="7">JCM 4733</strain>
    </source>
</reference>
<dbReference type="InterPro" id="IPR001584">
    <property type="entry name" value="Integrase_cat-core"/>
</dbReference>
<accession>A0ABQ3DA65</accession>
<evidence type="ECO:0000313" key="7">
    <source>
        <dbReference type="Proteomes" id="UP000653644"/>
    </source>
</evidence>
<feature type="domain" description="DDE Tnp4" evidence="4">
    <location>
        <begin position="1"/>
        <end position="95"/>
    </location>
</feature>
<comment type="caution">
    <text evidence="6">The sequence shown here is derived from an EMBL/GenBank/DDBJ whole genome shotgun (WGS) entry which is preliminary data.</text>
</comment>
<keyword evidence="7" id="KW-1185">Reference proteome</keyword>
<evidence type="ECO:0000313" key="6">
    <source>
        <dbReference type="EMBL" id="GHA71039.1"/>
    </source>
</evidence>
<evidence type="ECO:0000256" key="2">
    <source>
        <dbReference type="ARBA" id="ARBA00022723"/>
    </source>
</evidence>
<name>A0ABQ3DA65_9ACTN</name>
<gene>
    <name evidence="6" type="ORF">GCM10010345_87810</name>
</gene>
<organism evidence="6 7">
    <name type="scientific">Streptomyces canarius</name>
    <dbReference type="NCBI Taxonomy" id="285453"/>
    <lineage>
        <taxon>Bacteria</taxon>
        <taxon>Bacillati</taxon>
        <taxon>Actinomycetota</taxon>
        <taxon>Actinomycetes</taxon>
        <taxon>Kitasatosporales</taxon>
        <taxon>Streptomycetaceae</taxon>
        <taxon>Streptomyces</taxon>
    </lineage>
</organism>
<dbReference type="EMBL" id="BMVN01000076">
    <property type="protein sequence ID" value="GHA71039.1"/>
    <property type="molecule type" value="Genomic_DNA"/>
</dbReference>